<keyword evidence="1" id="KW-0812">Transmembrane</keyword>
<accession>A0A4V1QVZ1</accession>
<evidence type="ECO:0000313" key="2">
    <source>
        <dbReference type="EMBL" id="RXZ64336.1"/>
    </source>
</evidence>
<dbReference type="GO" id="GO:0015097">
    <property type="term" value="F:mercury ion transmembrane transporter activity"/>
    <property type="evidence" value="ECO:0007669"/>
    <property type="project" value="InterPro"/>
</dbReference>
<gene>
    <name evidence="2" type="ORF">ETX26_10560</name>
</gene>
<feature type="transmembrane region" description="Helical" evidence="1">
    <location>
        <begin position="86"/>
        <end position="104"/>
    </location>
</feature>
<feature type="transmembrane region" description="Helical" evidence="1">
    <location>
        <begin position="21"/>
        <end position="43"/>
    </location>
</feature>
<sequence length="134" mass="13766">MGVDAGGRGISDKRTSIVEGTAMSASLLCLVHCLALPVLLLLLPGAFGLFAQSEAFHYAALALVAPAALAAFWLGYQRHGTAGPAALGTAGVACLAGALLHSPFEDLETILTVTGSLLLIAGHTINWRLRTRAC</sequence>
<dbReference type="Proteomes" id="UP000293623">
    <property type="component" value="Unassembled WGS sequence"/>
</dbReference>
<feature type="transmembrane region" description="Helical" evidence="1">
    <location>
        <begin position="110"/>
        <end position="129"/>
    </location>
</feature>
<keyword evidence="1" id="KW-0472">Membrane</keyword>
<protein>
    <submittedName>
        <fullName evidence="2">MerC domain-containing protein</fullName>
    </submittedName>
</protein>
<evidence type="ECO:0000256" key="1">
    <source>
        <dbReference type="SAM" id="Phobius"/>
    </source>
</evidence>
<organism evidence="2 3">
    <name type="scientific">Pelagerythrobacter rhizovicinus</name>
    <dbReference type="NCBI Taxonomy" id="2268576"/>
    <lineage>
        <taxon>Bacteria</taxon>
        <taxon>Pseudomonadati</taxon>
        <taxon>Pseudomonadota</taxon>
        <taxon>Alphaproteobacteria</taxon>
        <taxon>Sphingomonadales</taxon>
        <taxon>Erythrobacteraceae</taxon>
        <taxon>Pelagerythrobacter</taxon>
    </lineage>
</organism>
<dbReference type="OrthoDB" id="7471688at2"/>
<dbReference type="GO" id="GO:0016020">
    <property type="term" value="C:membrane"/>
    <property type="evidence" value="ECO:0007669"/>
    <property type="project" value="InterPro"/>
</dbReference>
<feature type="transmembrane region" description="Helical" evidence="1">
    <location>
        <begin position="55"/>
        <end position="74"/>
    </location>
</feature>
<dbReference type="EMBL" id="SDPV01000002">
    <property type="protein sequence ID" value="RXZ64336.1"/>
    <property type="molecule type" value="Genomic_DNA"/>
</dbReference>
<keyword evidence="1" id="KW-1133">Transmembrane helix</keyword>
<dbReference type="Pfam" id="PF03203">
    <property type="entry name" value="MerC"/>
    <property type="match status" value="1"/>
</dbReference>
<name>A0A4V1QVZ1_9SPHN</name>
<dbReference type="InterPro" id="IPR004891">
    <property type="entry name" value="Mercury-R_MerC"/>
</dbReference>
<keyword evidence="3" id="KW-1185">Reference proteome</keyword>
<reference evidence="2 3" key="1">
    <citation type="submission" date="2019-01" db="EMBL/GenBank/DDBJ databases">
        <title>Altererythrobacter rhizovicinus sp. nov., isolated from the rhizosphere soil of Haloxylon ammodendron.</title>
        <authorList>
            <person name="Li H.-P."/>
            <person name="Gou J.-Y."/>
            <person name="Yao D."/>
            <person name="Han Q.-Q."/>
            <person name="Shao K.-Z."/>
            <person name="Zhao Q."/>
            <person name="Zhang J.-L."/>
        </authorList>
    </citation>
    <scope>NUCLEOTIDE SEQUENCE [LARGE SCALE GENOMIC DNA]</scope>
    <source>
        <strain evidence="2 3">AY-3R</strain>
    </source>
</reference>
<dbReference type="AlphaFoldDB" id="A0A4V1QVZ1"/>
<comment type="caution">
    <text evidence="2">The sequence shown here is derived from an EMBL/GenBank/DDBJ whole genome shotgun (WGS) entry which is preliminary data.</text>
</comment>
<proteinExistence type="predicted"/>
<evidence type="ECO:0000313" key="3">
    <source>
        <dbReference type="Proteomes" id="UP000293623"/>
    </source>
</evidence>